<evidence type="ECO:0008006" key="3">
    <source>
        <dbReference type="Google" id="ProtNLM"/>
    </source>
</evidence>
<evidence type="ECO:0000313" key="1">
    <source>
        <dbReference type="EMBL" id="KJE76434.1"/>
    </source>
</evidence>
<comment type="caution">
    <text evidence="1">The sequence shown here is derived from an EMBL/GenBank/DDBJ whole genome shotgun (WGS) entry which is preliminary data.</text>
</comment>
<dbReference type="GeneID" id="78372942"/>
<dbReference type="eggNOG" id="ENOG502ZB5C">
    <property type="taxonomic scope" value="Bacteria"/>
</dbReference>
<keyword evidence="2" id="KW-1185">Reference proteome</keyword>
<organism evidence="1 2">
    <name type="scientific">Ferrimicrobium acidiphilum DSM 19497</name>
    <dbReference type="NCBI Taxonomy" id="1121877"/>
    <lineage>
        <taxon>Bacteria</taxon>
        <taxon>Bacillati</taxon>
        <taxon>Actinomycetota</taxon>
        <taxon>Acidimicrobiia</taxon>
        <taxon>Acidimicrobiales</taxon>
        <taxon>Acidimicrobiaceae</taxon>
        <taxon>Ferrimicrobium</taxon>
    </lineage>
</organism>
<reference evidence="1 2" key="1">
    <citation type="submission" date="2015-01" db="EMBL/GenBank/DDBJ databases">
        <title>Draft genome of the acidophilic iron oxidizer Ferrimicrobium acidiphilum strain T23.</title>
        <authorList>
            <person name="Poehlein A."/>
            <person name="Eisen S."/>
            <person name="Schloemann M."/>
            <person name="Johnson B.D."/>
            <person name="Daniel R."/>
            <person name="Muehling M."/>
        </authorList>
    </citation>
    <scope>NUCLEOTIDE SEQUENCE [LARGE SCALE GENOMIC DNA]</scope>
    <source>
        <strain evidence="1 2">T23</strain>
    </source>
</reference>
<name>A0A0D8FTZ9_9ACTN</name>
<dbReference type="InterPro" id="IPR012348">
    <property type="entry name" value="RNR-like"/>
</dbReference>
<dbReference type="InterPro" id="IPR009078">
    <property type="entry name" value="Ferritin-like_SF"/>
</dbReference>
<dbReference type="GO" id="GO:0016491">
    <property type="term" value="F:oxidoreductase activity"/>
    <property type="evidence" value="ECO:0007669"/>
    <property type="project" value="InterPro"/>
</dbReference>
<sequence length="265" mass="29679">MPVSSRSIVGRSARVDVDGVDFSAFESAPLPTETLRCLRYMCDVESHTICYLREILATSAHRDPEITAFLACWNYEEFWHGEVLGQILELHRQPGAKESAHNLRRERKWLDELRLLTFNIGSLIADDFVAIQMCWGAINELTAQAAYSRMIAKAQHPVLSEVVRRIMKQEGRHLDFYEGQARSRLADSRRAQYLARLALTKFWAPVGSGVVADSEVAHMAAYLFADEDGLAAAQRVDRKFSRLPGLQGLSLLENAARKGASLATS</sequence>
<dbReference type="Gene3D" id="1.10.620.20">
    <property type="entry name" value="Ribonucleotide Reductase, subunit A"/>
    <property type="match status" value="1"/>
</dbReference>
<dbReference type="Proteomes" id="UP000032336">
    <property type="component" value="Unassembled WGS sequence"/>
</dbReference>
<dbReference type="SUPFAM" id="SSF47240">
    <property type="entry name" value="Ferritin-like"/>
    <property type="match status" value="1"/>
</dbReference>
<dbReference type="OrthoDB" id="3606832at2"/>
<dbReference type="CDD" id="cd00657">
    <property type="entry name" value="Ferritin_like"/>
    <property type="match status" value="1"/>
</dbReference>
<protein>
    <recommendedName>
        <fullName evidence="3">Ferritin-like domain-containing protein</fullName>
    </recommendedName>
</protein>
<dbReference type="AlphaFoldDB" id="A0A0D8FTZ9"/>
<dbReference type="RefSeq" id="WP_052566094.1">
    <property type="nucleotide sequence ID" value="NZ_JQKF01000017.1"/>
</dbReference>
<accession>A0A0D8FTZ9</accession>
<gene>
    <name evidence="1" type="ORF">FEAC_17960</name>
</gene>
<evidence type="ECO:0000313" key="2">
    <source>
        <dbReference type="Proteomes" id="UP000032336"/>
    </source>
</evidence>
<dbReference type="EMBL" id="JXUW01000016">
    <property type="protein sequence ID" value="KJE76434.1"/>
    <property type="molecule type" value="Genomic_DNA"/>
</dbReference>
<proteinExistence type="predicted"/>